<accession>A0A0E0F5W4</accession>
<protein>
    <submittedName>
        <fullName evidence="1">Uncharacterized protein</fullName>
    </submittedName>
</protein>
<dbReference type="Gramene" id="OMERI11G11660.1">
    <property type="protein sequence ID" value="OMERI11G11660.1"/>
    <property type="gene ID" value="OMERI11G11660"/>
</dbReference>
<dbReference type="EnsemblPlants" id="OMERI11G11660.1">
    <property type="protein sequence ID" value="OMERI11G11660.1"/>
    <property type="gene ID" value="OMERI11G11660"/>
</dbReference>
<reference evidence="1" key="2">
    <citation type="submission" date="2018-05" db="EMBL/GenBank/DDBJ databases">
        <title>OmerRS3 (Oryza meridionalis Reference Sequence Version 3).</title>
        <authorList>
            <person name="Zhang J."/>
            <person name="Kudrna D."/>
            <person name="Lee S."/>
            <person name="Talag J."/>
            <person name="Welchert J."/>
            <person name="Wing R.A."/>
        </authorList>
    </citation>
    <scope>NUCLEOTIDE SEQUENCE [LARGE SCALE GENOMIC DNA]</scope>
    <source>
        <strain evidence="1">cv. OR44</strain>
    </source>
</reference>
<proteinExistence type="predicted"/>
<evidence type="ECO:0000313" key="1">
    <source>
        <dbReference type="EnsemblPlants" id="OMERI11G11660.1"/>
    </source>
</evidence>
<dbReference type="HOGENOM" id="CLU_2416977_0_0_1"/>
<organism evidence="1">
    <name type="scientific">Oryza meridionalis</name>
    <dbReference type="NCBI Taxonomy" id="40149"/>
    <lineage>
        <taxon>Eukaryota</taxon>
        <taxon>Viridiplantae</taxon>
        <taxon>Streptophyta</taxon>
        <taxon>Embryophyta</taxon>
        <taxon>Tracheophyta</taxon>
        <taxon>Spermatophyta</taxon>
        <taxon>Magnoliopsida</taxon>
        <taxon>Liliopsida</taxon>
        <taxon>Poales</taxon>
        <taxon>Poaceae</taxon>
        <taxon>BOP clade</taxon>
        <taxon>Oryzoideae</taxon>
        <taxon>Oryzeae</taxon>
        <taxon>Oryzinae</taxon>
        <taxon>Oryza</taxon>
    </lineage>
</organism>
<reference evidence="1" key="1">
    <citation type="submission" date="2015-04" db="UniProtKB">
        <authorList>
            <consortium name="EnsemblPlants"/>
        </authorList>
    </citation>
    <scope>IDENTIFICATION</scope>
</reference>
<dbReference type="Proteomes" id="UP000008021">
    <property type="component" value="Chromosome 11"/>
</dbReference>
<name>A0A0E0F5W4_9ORYZ</name>
<evidence type="ECO:0000313" key="2">
    <source>
        <dbReference type="Proteomes" id="UP000008021"/>
    </source>
</evidence>
<keyword evidence="2" id="KW-1185">Reference proteome</keyword>
<sequence>MAADDVDVDLGILGGGMNYIRVELDTAALVMPESFLARVDRVAVAEVELVASPWSAPGLDAVVRGVTVGRPAQSERRRRVIETRKGEKRGGE</sequence>
<dbReference type="STRING" id="40149.A0A0E0F5W4"/>
<dbReference type="AlphaFoldDB" id="A0A0E0F5W4"/>